<gene>
    <name evidence="2" type="ORF">MAR_009570</name>
</gene>
<sequence length="136" mass="15046">MTKTVTLSPVENVSTVTSSPDEPVQPVAIPVNRVSSSTLKQCKVVPQHEHVVGDIQSALGSDTKMIKYHLKLENGDNTFEGKNKSDALMPKIEDTLSSLRPEVPYTVTLEKLLLRVKSDRLLPEDYAPILFMENVS</sequence>
<accession>A0ABY7E2H9</accession>
<evidence type="ECO:0000313" key="2">
    <source>
        <dbReference type="EMBL" id="WAR03012.1"/>
    </source>
</evidence>
<evidence type="ECO:0000313" key="3">
    <source>
        <dbReference type="Proteomes" id="UP001164746"/>
    </source>
</evidence>
<evidence type="ECO:0000256" key="1">
    <source>
        <dbReference type="SAM" id="MobiDB-lite"/>
    </source>
</evidence>
<dbReference type="EMBL" id="CP111015">
    <property type="protein sequence ID" value="WAR03012.1"/>
    <property type="molecule type" value="Genomic_DNA"/>
</dbReference>
<feature type="region of interest" description="Disordered" evidence="1">
    <location>
        <begin position="1"/>
        <end position="22"/>
    </location>
</feature>
<proteinExistence type="predicted"/>
<dbReference type="Proteomes" id="UP001164746">
    <property type="component" value="Chromosome 4"/>
</dbReference>
<feature type="compositionally biased region" description="Polar residues" evidence="1">
    <location>
        <begin position="1"/>
        <end position="20"/>
    </location>
</feature>
<reference evidence="2" key="1">
    <citation type="submission" date="2022-11" db="EMBL/GenBank/DDBJ databases">
        <title>Centuries of genome instability and evolution in soft-shell clam transmissible cancer (bioRxiv).</title>
        <authorList>
            <person name="Hart S.F.M."/>
            <person name="Yonemitsu M.A."/>
            <person name="Giersch R.M."/>
            <person name="Beal B.F."/>
            <person name="Arriagada G."/>
            <person name="Davis B.W."/>
            <person name="Ostrander E.A."/>
            <person name="Goff S.P."/>
            <person name="Metzger M.J."/>
        </authorList>
    </citation>
    <scope>NUCLEOTIDE SEQUENCE</scope>
    <source>
        <strain evidence="2">MELC-2E11</strain>
        <tissue evidence="2">Siphon/mantle</tissue>
    </source>
</reference>
<name>A0ABY7E2H9_MYAAR</name>
<keyword evidence="3" id="KW-1185">Reference proteome</keyword>
<organism evidence="2 3">
    <name type="scientific">Mya arenaria</name>
    <name type="common">Soft-shell clam</name>
    <dbReference type="NCBI Taxonomy" id="6604"/>
    <lineage>
        <taxon>Eukaryota</taxon>
        <taxon>Metazoa</taxon>
        <taxon>Spiralia</taxon>
        <taxon>Lophotrochozoa</taxon>
        <taxon>Mollusca</taxon>
        <taxon>Bivalvia</taxon>
        <taxon>Autobranchia</taxon>
        <taxon>Heteroconchia</taxon>
        <taxon>Euheterodonta</taxon>
        <taxon>Imparidentia</taxon>
        <taxon>Neoheterodontei</taxon>
        <taxon>Myida</taxon>
        <taxon>Myoidea</taxon>
        <taxon>Myidae</taxon>
        <taxon>Mya</taxon>
    </lineage>
</organism>
<protein>
    <submittedName>
        <fullName evidence="2">Uncharacterized protein</fullName>
    </submittedName>
</protein>